<evidence type="ECO:0000313" key="7">
    <source>
        <dbReference type="Proteomes" id="UP000031546"/>
    </source>
</evidence>
<evidence type="ECO:0000256" key="3">
    <source>
        <dbReference type="ARBA" id="ARBA00047549"/>
    </source>
</evidence>
<dbReference type="SMART" id="SM00450">
    <property type="entry name" value="RHOD"/>
    <property type="match status" value="1"/>
</dbReference>
<evidence type="ECO:0000256" key="1">
    <source>
        <dbReference type="ARBA" id="ARBA00012245"/>
    </source>
</evidence>
<dbReference type="Proteomes" id="UP000031546">
    <property type="component" value="Unassembled WGS sequence"/>
</dbReference>
<gene>
    <name evidence="6" type="ORF">F7P68_0001045</name>
    <name evidence="5" type="ORF">SN16_01030</name>
</gene>
<dbReference type="PANTHER" id="PTHR43855:SF1">
    <property type="entry name" value="THIOSULFATE SULFURTRANSFERASE"/>
    <property type="match status" value="1"/>
</dbReference>
<keyword evidence="2" id="KW-0677">Repeat</keyword>
<sequence>MTIIDGSTHAGDLPDDLILVDCRNVMDDMETSSRKVAAHPLKGAVHIPQSPWMFDSPGLNRGRHPIPCRSVVAALHQTLKQEGGTLLLLDDEKQFFHTRLYYLFWLYGLDALLWNDSIERLSSLSGKFRESAATLPAEDLERNGTSDGADKNLLAGMDAVKAAADDRDVLLIDVRTRARYLGEEEPIDRKMGHIPGAVNIPYGDIFRSGRMDFNALEDMRSFLGSFREIIVYCGSGMSATPPFLVLRGMGLPARLYGGSFSEWITDEANSIETGDSPLNERIVSQNE</sequence>
<dbReference type="InterPro" id="IPR036873">
    <property type="entry name" value="Rhodanese-like_dom_sf"/>
</dbReference>
<name>A0A0C2HE70_9STAP</name>
<dbReference type="InterPro" id="IPR051126">
    <property type="entry name" value="Thiosulfate_sulfurtransferase"/>
</dbReference>
<organism evidence="5 7">
    <name type="scientific">Salinicoccus roseus</name>
    <dbReference type="NCBI Taxonomy" id="45670"/>
    <lineage>
        <taxon>Bacteria</taxon>
        <taxon>Bacillati</taxon>
        <taxon>Bacillota</taxon>
        <taxon>Bacilli</taxon>
        <taxon>Bacillales</taxon>
        <taxon>Staphylococcaceae</taxon>
        <taxon>Salinicoccus</taxon>
    </lineage>
</organism>
<reference evidence="6 8" key="4">
    <citation type="submission" date="2022-12" db="EMBL/GenBank/DDBJ databases">
        <title>Genome analysis and biological profiling of marine Salinicoccus roseus MOSEL-ME25.</title>
        <authorList>
            <person name="Mirza F.T."/>
            <person name="Xie Y."/>
            <person name="Shinwari Z.K."/>
        </authorList>
    </citation>
    <scope>NUCLEOTIDE SEQUENCE [LARGE SCALE GENOMIC DNA]</scope>
    <source>
        <strain evidence="6 8">MOSEL-ME25</strain>
    </source>
</reference>
<comment type="catalytic activity">
    <reaction evidence="3">
        <text>thiosulfate + hydrogen cyanide = thiocyanate + sulfite + 2 H(+)</text>
        <dbReference type="Rhea" id="RHEA:16881"/>
        <dbReference type="ChEBI" id="CHEBI:15378"/>
        <dbReference type="ChEBI" id="CHEBI:17359"/>
        <dbReference type="ChEBI" id="CHEBI:18022"/>
        <dbReference type="ChEBI" id="CHEBI:18407"/>
        <dbReference type="ChEBI" id="CHEBI:33542"/>
        <dbReference type="EC" id="2.8.1.1"/>
    </reaction>
</comment>
<keyword evidence="8" id="KW-1185">Reference proteome</keyword>
<comment type="caution">
    <text evidence="5">The sequence shown here is derived from an EMBL/GenBank/DDBJ whole genome shotgun (WGS) entry which is preliminary data.</text>
</comment>
<reference evidence="8" key="2">
    <citation type="submission" date="2020-04" db="EMBL/GenBank/DDBJ databases">
        <title>Genome analysis and biological profiling of marine Cellulosimicrobium funkei MOSEL-ME6.</title>
        <authorList>
            <person name="Tanveer F."/>
            <person name="Xie Y."/>
            <person name="Shinwari Z.K."/>
        </authorList>
    </citation>
    <scope>NUCLEOTIDE SEQUENCE [LARGE SCALE GENOMIC DNA]</scope>
    <source>
        <strain evidence="8">MOSEL-ME25</strain>
    </source>
</reference>
<dbReference type="Pfam" id="PF00581">
    <property type="entry name" value="Rhodanese"/>
    <property type="match status" value="1"/>
</dbReference>
<dbReference type="PANTHER" id="PTHR43855">
    <property type="entry name" value="THIOSULFATE SULFURTRANSFERASE"/>
    <property type="match status" value="1"/>
</dbReference>
<evidence type="ECO:0000259" key="4">
    <source>
        <dbReference type="PROSITE" id="PS50206"/>
    </source>
</evidence>
<evidence type="ECO:0000313" key="8">
    <source>
        <dbReference type="Proteomes" id="UP000527860"/>
    </source>
</evidence>
<dbReference type="GO" id="GO:0004792">
    <property type="term" value="F:thiosulfate-cyanide sulfurtransferase activity"/>
    <property type="evidence" value="ECO:0007669"/>
    <property type="project" value="UniProtKB-EC"/>
</dbReference>
<feature type="domain" description="Rhodanese" evidence="4">
    <location>
        <begin position="165"/>
        <end position="272"/>
    </location>
</feature>
<evidence type="ECO:0000313" key="5">
    <source>
        <dbReference type="EMBL" id="KIH71975.1"/>
    </source>
</evidence>
<dbReference type="InterPro" id="IPR001763">
    <property type="entry name" value="Rhodanese-like_dom"/>
</dbReference>
<dbReference type="EMBL" id="JABEVU030000001">
    <property type="protein sequence ID" value="MDB0579123.1"/>
    <property type="molecule type" value="Genomic_DNA"/>
</dbReference>
<dbReference type="GeneID" id="77844124"/>
<evidence type="ECO:0000256" key="2">
    <source>
        <dbReference type="ARBA" id="ARBA00022737"/>
    </source>
</evidence>
<dbReference type="Proteomes" id="UP000527860">
    <property type="component" value="Unassembled WGS sequence"/>
</dbReference>
<dbReference type="Gene3D" id="3.40.250.10">
    <property type="entry name" value="Rhodanese-like domain"/>
    <property type="match status" value="2"/>
</dbReference>
<proteinExistence type="predicted"/>
<dbReference type="EC" id="2.8.1.1" evidence="1"/>
<evidence type="ECO:0000313" key="6">
    <source>
        <dbReference type="EMBL" id="MDB0579123.1"/>
    </source>
</evidence>
<dbReference type="CDD" id="cd01449">
    <property type="entry name" value="TST_Repeat_2"/>
    <property type="match status" value="1"/>
</dbReference>
<accession>A0A0C2HE70</accession>
<dbReference type="SUPFAM" id="SSF52821">
    <property type="entry name" value="Rhodanese/Cell cycle control phosphatase"/>
    <property type="match status" value="2"/>
</dbReference>
<protein>
    <recommendedName>
        <fullName evidence="1">thiosulfate sulfurtransferase</fullName>
        <ecNumber evidence="1">2.8.1.1</ecNumber>
    </recommendedName>
</protein>
<dbReference type="RefSeq" id="WP_040104748.1">
    <property type="nucleotide sequence ID" value="NZ_JABEVU030000001.1"/>
</dbReference>
<dbReference type="STRING" id="45670.SN16_01030"/>
<dbReference type="AlphaFoldDB" id="A0A0C2HE70"/>
<dbReference type="EMBL" id="JXII01000001">
    <property type="protein sequence ID" value="KIH71975.1"/>
    <property type="molecule type" value="Genomic_DNA"/>
</dbReference>
<dbReference type="OrthoDB" id="9770030at2"/>
<reference evidence="5 7" key="1">
    <citation type="submission" date="2015-01" db="EMBL/GenBank/DDBJ databases">
        <title>Genome sequences of high lactate-tolerant strain Salinicoccus roseus W12 with industrial interest.</title>
        <authorList>
            <person name="Wang H."/>
            <person name="Yu B."/>
        </authorList>
    </citation>
    <scope>NUCLEOTIDE SEQUENCE [LARGE SCALE GENOMIC DNA]</scope>
    <source>
        <strain evidence="5 7">W12</strain>
    </source>
</reference>
<reference evidence="6" key="3">
    <citation type="submission" date="2020-04" db="EMBL/GenBank/DDBJ databases">
        <authorList>
            <person name="Tanveer F."/>
            <person name="Xie Y."/>
            <person name="Shinwari Z.K."/>
        </authorList>
    </citation>
    <scope>NUCLEOTIDE SEQUENCE</scope>
    <source>
        <strain evidence="6">MOSEL-ME25</strain>
    </source>
</reference>
<dbReference type="PROSITE" id="PS50206">
    <property type="entry name" value="RHODANESE_3"/>
    <property type="match status" value="1"/>
</dbReference>